<feature type="non-terminal residue" evidence="12">
    <location>
        <position position="1"/>
    </location>
</feature>
<dbReference type="InterPro" id="IPR000568">
    <property type="entry name" value="ATP_synth_F0_asu"/>
</dbReference>
<comment type="caution">
    <text evidence="12">The sequence shown here is derived from an EMBL/GenBank/DDBJ whole genome shotgun (WGS) entry which is preliminary data.</text>
</comment>
<comment type="similarity">
    <text evidence="2">Belongs to the ATPase A chain family.</text>
</comment>
<dbReference type="InterPro" id="IPR035908">
    <property type="entry name" value="F0_ATP_A_sf"/>
</dbReference>
<dbReference type="PANTHER" id="PTHR11410">
    <property type="entry name" value="ATP SYNTHASE SUBUNIT A"/>
    <property type="match status" value="1"/>
</dbReference>
<evidence type="ECO:0000256" key="4">
    <source>
        <dbReference type="ARBA" id="ARBA00022547"/>
    </source>
</evidence>
<protein>
    <submittedName>
        <fullName evidence="12">F0F1 ATP synthase subunit A</fullName>
    </submittedName>
</protein>
<dbReference type="EMBL" id="JANPXH010001844">
    <property type="protein sequence ID" value="MCR6679834.1"/>
    <property type="molecule type" value="Genomic_DNA"/>
</dbReference>
<feature type="transmembrane region" description="Helical" evidence="11">
    <location>
        <begin position="27"/>
        <end position="48"/>
    </location>
</feature>
<keyword evidence="9 11" id="KW-0472">Membrane</keyword>
<evidence type="ECO:0000313" key="13">
    <source>
        <dbReference type="Proteomes" id="UP001206878"/>
    </source>
</evidence>
<evidence type="ECO:0000256" key="6">
    <source>
        <dbReference type="ARBA" id="ARBA00022781"/>
    </source>
</evidence>
<dbReference type="Pfam" id="PF00119">
    <property type="entry name" value="ATP-synt_A"/>
    <property type="match status" value="1"/>
</dbReference>
<dbReference type="InterPro" id="IPR045083">
    <property type="entry name" value="ATP_synth_F0_asu_bact/mt"/>
</dbReference>
<keyword evidence="8" id="KW-0406">Ion transport</keyword>
<evidence type="ECO:0000256" key="8">
    <source>
        <dbReference type="ARBA" id="ARBA00023065"/>
    </source>
</evidence>
<evidence type="ECO:0000256" key="3">
    <source>
        <dbReference type="ARBA" id="ARBA00022448"/>
    </source>
</evidence>
<proteinExistence type="inferred from homology"/>
<keyword evidence="4" id="KW-0138">CF(0)</keyword>
<reference evidence="12" key="1">
    <citation type="submission" date="2022-07" db="EMBL/GenBank/DDBJ databases">
        <title>Diversity of ethanolamine utilization by human commensal Escherichia coli.</title>
        <authorList>
            <person name="Jubelin G."/>
        </authorList>
    </citation>
    <scope>NUCLEOTIDE SEQUENCE</scope>
    <source>
        <strain evidence="12">S1</strain>
    </source>
</reference>
<organism evidence="12 13">
    <name type="scientific">Escherichia marmotae</name>
    <dbReference type="NCBI Taxonomy" id="1499973"/>
    <lineage>
        <taxon>Bacteria</taxon>
        <taxon>Pseudomonadati</taxon>
        <taxon>Pseudomonadota</taxon>
        <taxon>Gammaproteobacteria</taxon>
        <taxon>Enterobacterales</taxon>
        <taxon>Enterobacteriaceae</taxon>
        <taxon>Escherichia</taxon>
    </lineage>
</organism>
<dbReference type="Gene3D" id="1.20.120.220">
    <property type="entry name" value="ATP synthase, F0 complex, subunit A"/>
    <property type="match status" value="1"/>
</dbReference>
<evidence type="ECO:0000256" key="11">
    <source>
        <dbReference type="SAM" id="Phobius"/>
    </source>
</evidence>
<evidence type="ECO:0000313" key="12">
    <source>
        <dbReference type="EMBL" id="MCR6679834.1"/>
    </source>
</evidence>
<keyword evidence="6" id="KW-0375">Hydrogen ion transport</keyword>
<keyword evidence="3" id="KW-0813">Transport</keyword>
<dbReference type="AlphaFoldDB" id="A0AAW5N1Y3"/>
<feature type="non-terminal residue" evidence="12">
    <location>
        <position position="78"/>
    </location>
</feature>
<feature type="transmembrane region" description="Helical" evidence="11">
    <location>
        <begin position="54"/>
        <end position="76"/>
    </location>
</feature>
<dbReference type="GO" id="GO:0046933">
    <property type="term" value="F:proton-transporting ATP synthase activity, rotational mechanism"/>
    <property type="evidence" value="ECO:0007669"/>
    <property type="project" value="TreeGrafter"/>
</dbReference>
<dbReference type="GO" id="GO:0045259">
    <property type="term" value="C:proton-transporting ATP synthase complex"/>
    <property type="evidence" value="ECO:0007669"/>
    <property type="project" value="UniProtKB-KW"/>
</dbReference>
<keyword evidence="10" id="KW-0066">ATP synthesis</keyword>
<dbReference type="Proteomes" id="UP001206878">
    <property type="component" value="Unassembled WGS sequence"/>
</dbReference>
<accession>A0AAW5N1Y3</accession>
<dbReference type="PANTHER" id="PTHR11410:SF0">
    <property type="entry name" value="ATP SYNTHASE SUBUNIT A"/>
    <property type="match status" value="1"/>
</dbReference>
<comment type="subcellular location">
    <subcellularLocation>
        <location evidence="1">Membrane</location>
        <topology evidence="1">Multi-pass membrane protein</topology>
    </subcellularLocation>
</comment>
<evidence type="ECO:0000256" key="1">
    <source>
        <dbReference type="ARBA" id="ARBA00004141"/>
    </source>
</evidence>
<evidence type="ECO:0000256" key="10">
    <source>
        <dbReference type="ARBA" id="ARBA00023310"/>
    </source>
</evidence>
<dbReference type="SUPFAM" id="SSF81336">
    <property type="entry name" value="F1F0 ATP synthase subunit A"/>
    <property type="match status" value="1"/>
</dbReference>
<evidence type="ECO:0000256" key="5">
    <source>
        <dbReference type="ARBA" id="ARBA00022692"/>
    </source>
</evidence>
<name>A0AAW5N1Y3_9ESCH</name>
<keyword evidence="7 11" id="KW-1133">Transmembrane helix</keyword>
<sequence>VWLYPLLVPIEFITQIIVRPITLSVRLWANFLAGHFLLAVFFLGTIAMLESGGILYAIAPLSFAIGVALVGFEIFVSL</sequence>
<keyword evidence="5 11" id="KW-0812">Transmembrane</keyword>
<evidence type="ECO:0000256" key="2">
    <source>
        <dbReference type="ARBA" id="ARBA00006810"/>
    </source>
</evidence>
<gene>
    <name evidence="12" type="ORF">NVV43_31105</name>
</gene>
<evidence type="ECO:0000256" key="9">
    <source>
        <dbReference type="ARBA" id="ARBA00023136"/>
    </source>
</evidence>
<evidence type="ECO:0000256" key="7">
    <source>
        <dbReference type="ARBA" id="ARBA00022989"/>
    </source>
</evidence>